<feature type="region of interest" description="Disordered" evidence="3">
    <location>
        <begin position="104"/>
        <end position="126"/>
    </location>
</feature>
<dbReference type="PANTHER" id="PTHR10742:SF386">
    <property type="entry name" value="LYSINE-SPECIFIC HISTONE DEMETHYLASE 1A"/>
    <property type="match status" value="1"/>
</dbReference>
<evidence type="ECO:0000313" key="6">
    <source>
        <dbReference type="Proteomes" id="UP000728185"/>
    </source>
</evidence>
<name>A0A8E0VFP5_9TREM</name>
<keyword evidence="2" id="KW-0560">Oxidoreductase</keyword>
<feature type="compositionally biased region" description="Low complexity" evidence="3">
    <location>
        <begin position="108"/>
        <end position="121"/>
    </location>
</feature>
<dbReference type="GO" id="GO:0016491">
    <property type="term" value="F:oxidoreductase activity"/>
    <property type="evidence" value="ECO:0007669"/>
    <property type="project" value="UniProtKB-KW"/>
</dbReference>
<accession>A0A8E0VFP5</accession>
<dbReference type="InterPro" id="IPR002937">
    <property type="entry name" value="Amino_oxidase"/>
</dbReference>
<feature type="domain" description="Amine oxidase" evidence="4">
    <location>
        <begin position="468"/>
        <end position="600"/>
    </location>
</feature>
<evidence type="ECO:0000256" key="3">
    <source>
        <dbReference type="SAM" id="MobiDB-lite"/>
    </source>
</evidence>
<evidence type="ECO:0000313" key="5">
    <source>
        <dbReference type="EMBL" id="KAA0191024.1"/>
    </source>
</evidence>
<sequence length="609" mass="65632">MYDVIVIGAGISGLGAARVLSREGHRVIVLEARSRPGGRIHSIRLPPLETPYPGDTNNCDLNHDRLSVFHLCTGASAHGQFVVDGNNPSESTDSGTVMTAPMVSSVDSSGATSPSTPTTIPGLEPGDTVDVDLGANYLIGCSNRQIDQPLFHMARLLEVPTATSAGDLCKKYRGWECAELASWRNHLLPGAPPIPIREVAEAVFLFDKVIHLSVHNHLKLKSKLSKARKQFEFSNLDTVPTINEPTVKQFIDGALDAILKSEARFGRRPAATFQNATEKGIFLSVVARYLAYVNPLERLPHTVLDELCEVANPRWQLNMNGTQLTRTSDIPADLGVPTRFSLVDQLALAYPSAEQREAYYVWAERKMAALALDQAGSCPSVVRSVHVSWEDRLVTSRFADLLKPLVQGFPIEYNAVVTAVDWLGDPKSGAGVRVTTRVSHSGSEKLAEEIVYEAKHCIITVPVGVLKGKPGVLCAHLWGGSGLSPSGLSDQEVVDVILDLLDLMYPEARVNNTVGRRGIPDPVQYVVTRWSEDPFALGAYTTGEPGSSDADRIAYATTLTDQNAYELAGGVSMENQVGHSAPAVMSSPVPRLLFAGEGTLTASEAKVSG</sequence>
<proteinExistence type="inferred from homology"/>
<dbReference type="InterPro" id="IPR050281">
    <property type="entry name" value="Flavin_monoamine_oxidase"/>
</dbReference>
<organism evidence="5 6">
    <name type="scientific">Fasciolopsis buskii</name>
    <dbReference type="NCBI Taxonomy" id="27845"/>
    <lineage>
        <taxon>Eukaryota</taxon>
        <taxon>Metazoa</taxon>
        <taxon>Spiralia</taxon>
        <taxon>Lophotrochozoa</taxon>
        <taxon>Platyhelminthes</taxon>
        <taxon>Trematoda</taxon>
        <taxon>Digenea</taxon>
        <taxon>Plagiorchiida</taxon>
        <taxon>Echinostomata</taxon>
        <taxon>Echinostomatoidea</taxon>
        <taxon>Fasciolidae</taxon>
        <taxon>Fasciolopsis</taxon>
    </lineage>
</organism>
<dbReference type="Pfam" id="PF01593">
    <property type="entry name" value="Amino_oxidase"/>
    <property type="match status" value="1"/>
</dbReference>
<evidence type="ECO:0000256" key="1">
    <source>
        <dbReference type="ARBA" id="ARBA00005995"/>
    </source>
</evidence>
<evidence type="ECO:0000256" key="2">
    <source>
        <dbReference type="ARBA" id="ARBA00023002"/>
    </source>
</evidence>
<dbReference type="Pfam" id="PF13450">
    <property type="entry name" value="NAD_binding_8"/>
    <property type="match status" value="1"/>
</dbReference>
<dbReference type="Proteomes" id="UP000728185">
    <property type="component" value="Unassembled WGS sequence"/>
</dbReference>
<gene>
    <name evidence="5" type="ORF">FBUS_09650</name>
</gene>
<evidence type="ECO:0000259" key="4">
    <source>
        <dbReference type="Pfam" id="PF01593"/>
    </source>
</evidence>
<comment type="caution">
    <text evidence="5">The sequence shown here is derived from an EMBL/GenBank/DDBJ whole genome shotgun (WGS) entry which is preliminary data.</text>
</comment>
<dbReference type="AlphaFoldDB" id="A0A8E0VFP5"/>
<dbReference type="EMBL" id="LUCM01006615">
    <property type="protein sequence ID" value="KAA0191024.1"/>
    <property type="molecule type" value="Genomic_DNA"/>
</dbReference>
<dbReference type="PANTHER" id="PTHR10742">
    <property type="entry name" value="FLAVIN MONOAMINE OXIDASE"/>
    <property type="match status" value="1"/>
</dbReference>
<dbReference type="SUPFAM" id="SSF51905">
    <property type="entry name" value="FAD/NAD(P)-binding domain"/>
    <property type="match status" value="1"/>
</dbReference>
<comment type="similarity">
    <text evidence="1">Belongs to the flavin monoamine oxidase family.</text>
</comment>
<keyword evidence="6" id="KW-1185">Reference proteome</keyword>
<protein>
    <recommendedName>
        <fullName evidence="4">Amine oxidase domain-containing protein</fullName>
    </recommendedName>
</protein>
<dbReference type="OrthoDB" id="7777654at2759"/>
<dbReference type="Gene3D" id="3.50.50.60">
    <property type="entry name" value="FAD/NAD(P)-binding domain"/>
    <property type="match status" value="3"/>
</dbReference>
<dbReference type="Gene3D" id="3.90.660.10">
    <property type="match status" value="1"/>
</dbReference>
<reference evidence="5" key="1">
    <citation type="submission" date="2019-05" db="EMBL/GenBank/DDBJ databases">
        <title>Annotation for the trematode Fasciolopsis buski.</title>
        <authorList>
            <person name="Choi Y.-J."/>
        </authorList>
    </citation>
    <scope>NUCLEOTIDE SEQUENCE</scope>
    <source>
        <strain evidence="5">HT</strain>
        <tissue evidence="5">Whole worm</tissue>
    </source>
</reference>
<dbReference type="InterPro" id="IPR036188">
    <property type="entry name" value="FAD/NAD-bd_sf"/>
</dbReference>
<dbReference type="SUPFAM" id="SSF54373">
    <property type="entry name" value="FAD-linked reductases, C-terminal domain"/>
    <property type="match status" value="1"/>
</dbReference>